<dbReference type="Pfam" id="PF03845">
    <property type="entry name" value="Spore_permease"/>
    <property type="match status" value="1"/>
</dbReference>
<proteinExistence type="predicted"/>
<feature type="transmembrane region" description="Helical" evidence="1">
    <location>
        <begin position="112"/>
        <end position="128"/>
    </location>
</feature>
<dbReference type="EMBL" id="JACJVQ010000023">
    <property type="protein sequence ID" value="MBB6637482.1"/>
    <property type="molecule type" value="Genomic_DNA"/>
</dbReference>
<organism evidence="2 3">
    <name type="scientific">Cohnella thailandensis</name>
    <dbReference type="NCBI Taxonomy" id="557557"/>
    <lineage>
        <taxon>Bacteria</taxon>
        <taxon>Bacillati</taxon>
        <taxon>Bacillota</taxon>
        <taxon>Bacilli</taxon>
        <taxon>Bacillales</taxon>
        <taxon>Paenibacillaceae</taxon>
        <taxon>Cohnella</taxon>
    </lineage>
</organism>
<evidence type="ECO:0000313" key="3">
    <source>
        <dbReference type="Proteomes" id="UP000535838"/>
    </source>
</evidence>
<reference evidence="2 3" key="1">
    <citation type="submission" date="2020-08" db="EMBL/GenBank/DDBJ databases">
        <title>Cohnella phylogeny.</title>
        <authorList>
            <person name="Dunlap C."/>
        </authorList>
    </citation>
    <scope>NUCLEOTIDE SEQUENCE [LARGE SCALE GENOMIC DNA]</scope>
    <source>
        <strain evidence="2 3">DSM 25241</strain>
    </source>
</reference>
<dbReference type="InterPro" id="IPR004761">
    <property type="entry name" value="Spore_GerAB"/>
</dbReference>
<feature type="transmembrane region" description="Helical" evidence="1">
    <location>
        <begin position="177"/>
        <end position="199"/>
    </location>
</feature>
<dbReference type="RefSeq" id="WP_185122696.1">
    <property type="nucleotide sequence ID" value="NZ_JACJVQ010000023.1"/>
</dbReference>
<sequence length="364" mass="41257">MSRYFYYFYTVGLLINTIFFVPRILLSERYDGSVMAVFAGILFGSVSAFLFTKAMMRFPGEGIPEIFERNFPKIIRIPLLIGLAMMWTIAGSIILVAFSSISIRFLSPETNPAFMLMFYCAFGCYAASFRPSTVLNMAELIILLNLPFVAFIMYKLISSPYFEWDSIQVLADYVFRIPSLTSFAAATYPFTGYISLALYNRLYEKTRVGHLWILPTIGTAVMLVSYFVPIGLLGIDSVDHYIYTWITAVDTLRMKFGFIDRALYLFLFMYIGLSLIFIAISWNVGSVLVRDAFGFKPVTILKVKVPSQVMINAGFAIATFLFGVNSSDKSLIEFVSGWLNTRLAAEILLVIIVIWLSRREVKHA</sequence>
<comment type="caution">
    <text evidence="2">The sequence shown here is derived from an EMBL/GenBank/DDBJ whole genome shotgun (WGS) entry which is preliminary data.</text>
</comment>
<protein>
    <submittedName>
        <fullName evidence="2">Uncharacterized protein</fullName>
    </submittedName>
</protein>
<feature type="transmembrane region" description="Helical" evidence="1">
    <location>
        <begin position="140"/>
        <end position="157"/>
    </location>
</feature>
<feature type="transmembrane region" description="Helical" evidence="1">
    <location>
        <begin position="339"/>
        <end position="357"/>
    </location>
</feature>
<gene>
    <name evidence="2" type="ORF">H7B67_25415</name>
</gene>
<feature type="transmembrane region" description="Helical" evidence="1">
    <location>
        <begin position="262"/>
        <end position="289"/>
    </location>
</feature>
<evidence type="ECO:0000313" key="2">
    <source>
        <dbReference type="EMBL" id="MBB6637482.1"/>
    </source>
</evidence>
<dbReference type="Proteomes" id="UP000535838">
    <property type="component" value="Unassembled WGS sequence"/>
</dbReference>
<feature type="transmembrane region" description="Helical" evidence="1">
    <location>
        <begin position="7"/>
        <end position="26"/>
    </location>
</feature>
<dbReference type="GO" id="GO:0009847">
    <property type="term" value="P:spore germination"/>
    <property type="evidence" value="ECO:0007669"/>
    <property type="project" value="InterPro"/>
</dbReference>
<feature type="transmembrane region" description="Helical" evidence="1">
    <location>
        <begin position="211"/>
        <end position="235"/>
    </location>
</feature>
<name>A0A841T1P8_9BACL</name>
<feature type="transmembrane region" description="Helical" evidence="1">
    <location>
        <begin position="32"/>
        <end position="51"/>
    </location>
</feature>
<evidence type="ECO:0000256" key="1">
    <source>
        <dbReference type="SAM" id="Phobius"/>
    </source>
</evidence>
<keyword evidence="3" id="KW-1185">Reference proteome</keyword>
<keyword evidence="1" id="KW-0472">Membrane</keyword>
<dbReference type="GO" id="GO:0016020">
    <property type="term" value="C:membrane"/>
    <property type="evidence" value="ECO:0007669"/>
    <property type="project" value="InterPro"/>
</dbReference>
<keyword evidence="1" id="KW-0812">Transmembrane</keyword>
<accession>A0A841T1P8</accession>
<feature type="transmembrane region" description="Helical" evidence="1">
    <location>
        <begin position="79"/>
        <end position="106"/>
    </location>
</feature>
<feature type="transmembrane region" description="Helical" evidence="1">
    <location>
        <begin position="309"/>
        <end position="327"/>
    </location>
</feature>
<keyword evidence="1" id="KW-1133">Transmembrane helix</keyword>
<dbReference type="AlphaFoldDB" id="A0A841T1P8"/>